<dbReference type="SUPFAM" id="SSF53807">
    <property type="entry name" value="Helical backbone' metal receptor"/>
    <property type="match status" value="1"/>
</dbReference>
<protein>
    <submittedName>
        <fullName evidence="2">Iron complex transport system substrate-binding protein</fullName>
    </submittedName>
</protein>
<dbReference type="PANTHER" id="PTHR42860:SF1">
    <property type="entry name" value="VITAMIN B12-BINDING PROTEIN"/>
    <property type="match status" value="1"/>
</dbReference>
<dbReference type="OrthoDB" id="9784at2157"/>
<dbReference type="Gene3D" id="3.40.50.1980">
    <property type="entry name" value="Nitrogenase molybdenum iron protein domain"/>
    <property type="match status" value="2"/>
</dbReference>
<dbReference type="PANTHER" id="PTHR42860">
    <property type="entry name" value="VITAMIN B12-BINDING PROTEIN"/>
    <property type="match status" value="1"/>
</dbReference>
<dbReference type="Proteomes" id="UP000198876">
    <property type="component" value="Unassembled WGS sequence"/>
</dbReference>
<accession>A0A1I2VEA3</accession>
<proteinExistence type="predicted"/>
<name>A0A1I2VEA3_9EURY</name>
<sequence>MSESLFPAETTRTPRVVSTSPSGTEICYALGVEPVAVSHSCDYPPAVADRPVIDRSRVEGDGSAERHESVGAAEQSGGVYEIDEALLAELEPDLVLSQSVCGVCAVDETLVREVLDDDSVEVLGLSASTFDDVLASVRQVGEATGREQRAEELVDDCLRRVADVRRAAPDAGPRVAVVEWMDPLRVAGNWIPDLVTAAGGEYGLVASGDRSADVEWDDVREYAPEVVVVAPCSYGVAETRERLDELADRPGWESLPAVRTDRVHVVDGAVLNRWTPRLVEALDDFAAMFHPDGA</sequence>
<dbReference type="AlphaFoldDB" id="A0A1I2VEA3"/>
<organism evidence="2 3">
    <name type="scientific">Halopelagius inordinatus</name>
    <dbReference type="NCBI Taxonomy" id="553467"/>
    <lineage>
        <taxon>Archaea</taxon>
        <taxon>Methanobacteriati</taxon>
        <taxon>Methanobacteriota</taxon>
        <taxon>Stenosarchaea group</taxon>
        <taxon>Halobacteria</taxon>
        <taxon>Halobacteriales</taxon>
        <taxon>Haloferacaceae</taxon>
    </lineage>
</organism>
<feature type="domain" description="Fe/B12 periplasmic-binding" evidence="1">
    <location>
        <begin position="15"/>
        <end position="293"/>
    </location>
</feature>
<dbReference type="Pfam" id="PF01497">
    <property type="entry name" value="Peripla_BP_2"/>
    <property type="match status" value="1"/>
</dbReference>
<dbReference type="InterPro" id="IPR002491">
    <property type="entry name" value="ABC_transptr_periplasmic_BD"/>
</dbReference>
<evidence type="ECO:0000313" key="2">
    <source>
        <dbReference type="EMBL" id="SFG87675.1"/>
    </source>
</evidence>
<evidence type="ECO:0000259" key="1">
    <source>
        <dbReference type="PROSITE" id="PS50983"/>
    </source>
</evidence>
<dbReference type="InterPro" id="IPR051030">
    <property type="entry name" value="Vitamin_B12-ABC_binding"/>
</dbReference>
<gene>
    <name evidence="2" type="ORF">SAMN04488063_3188</name>
</gene>
<keyword evidence="3" id="KW-1185">Reference proteome</keyword>
<dbReference type="PROSITE" id="PS50983">
    <property type="entry name" value="FE_B12_PBP"/>
    <property type="match status" value="1"/>
</dbReference>
<dbReference type="RefSeq" id="WP_092893554.1">
    <property type="nucleotide sequence ID" value="NZ_FOOQ01000005.1"/>
</dbReference>
<evidence type="ECO:0000313" key="3">
    <source>
        <dbReference type="Proteomes" id="UP000198876"/>
    </source>
</evidence>
<dbReference type="EMBL" id="FOOQ01000005">
    <property type="protein sequence ID" value="SFG87675.1"/>
    <property type="molecule type" value="Genomic_DNA"/>
</dbReference>
<reference evidence="3" key="1">
    <citation type="submission" date="2016-10" db="EMBL/GenBank/DDBJ databases">
        <authorList>
            <person name="Varghese N."/>
            <person name="Submissions S."/>
        </authorList>
    </citation>
    <scope>NUCLEOTIDE SEQUENCE [LARGE SCALE GENOMIC DNA]</scope>
    <source>
        <strain evidence="3">CGMCC 1.7739</strain>
    </source>
</reference>
<dbReference type="STRING" id="553467.SAMN04488063_3188"/>